<dbReference type="PANTHER" id="PTHR13353:SF5">
    <property type="entry name" value="TRANSMEMBRANE PROTEIN 19"/>
    <property type="match status" value="1"/>
</dbReference>
<dbReference type="InterPro" id="IPR002794">
    <property type="entry name" value="DUF92_TMEM19"/>
</dbReference>
<proteinExistence type="inferred from homology"/>
<dbReference type="GO" id="GO:0016020">
    <property type="term" value="C:membrane"/>
    <property type="evidence" value="ECO:0007669"/>
    <property type="project" value="UniProtKB-SubCell"/>
</dbReference>
<comment type="similarity">
    <text evidence="2">Belongs to the TMEM19 family.</text>
</comment>
<gene>
    <name evidence="7" type="ORF">QN215_03365</name>
</gene>
<feature type="transmembrane region" description="Helical" evidence="6">
    <location>
        <begin position="394"/>
        <end position="413"/>
    </location>
</feature>
<feature type="transmembrane region" description="Helical" evidence="6">
    <location>
        <begin position="6"/>
        <end position="25"/>
    </location>
</feature>
<feature type="transmembrane region" description="Helical" evidence="6">
    <location>
        <begin position="280"/>
        <end position="302"/>
    </location>
</feature>
<keyword evidence="3 6" id="KW-0812">Transmembrane</keyword>
<protein>
    <submittedName>
        <fullName evidence="7">DUF92 domain-containing protein</fullName>
    </submittedName>
</protein>
<dbReference type="KEGG" id="baqk:QN215_03365"/>
<evidence type="ECO:0000256" key="4">
    <source>
        <dbReference type="ARBA" id="ARBA00022989"/>
    </source>
</evidence>
<feature type="transmembrane region" description="Helical" evidence="6">
    <location>
        <begin position="478"/>
        <end position="498"/>
    </location>
</feature>
<feature type="transmembrane region" description="Helical" evidence="6">
    <location>
        <begin position="351"/>
        <end position="374"/>
    </location>
</feature>
<dbReference type="Pfam" id="PF01940">
    <property type="entry name" value="DUF92"/>
    <property type="match status" value="1"/>
</dbReference>
<feature type="transmembrane region" description="Helical" evidence="6">
    <location>
        <begin position="236"/>
        <end position="260"/>
    </location>
</feature>
<name>A0AB39U8M9_9BIFI</name>
<evidence type="ECO:0000256" key="2">
    <source>
        <dbReference type="ARBA" id="ARBA00009012"/>
    </source>
</evidence>
<feature type="transmembrane region" description="Helical" evidence="6">
    <location>
        <begin position="190"/>
        <end position="215"/>
    </location>
</feature>
<feature type="transmembrane region" description="Helical" evidence="6">
    <location>
        <begin position="91"/>
        <end position="108"/>
    </location>
</feature>
<evidence type="ECO:0000313" key="7">
    <source>
        <dbReference type="EMBL" id="XDS45170.1"/>
    </source>
</evidence>
<reference evidence="7" key="1">
    <citation type="submission" date="2023-07" db="EMBL/GenBank/DDBJ databases">
        <title>Bifidobacterium aquikefiriaerophilum sp. nov. and Bifidobacterium eccum sp. nov., isolated from water kefir.</title>
        <authorList>
            <person name="Breselge S."/>
            <person name="Bellassi P."/>
            <person name="Barcenilla C."/>
            <person name="Alvarez-Ordonez A."/>
            <person name="Morelli L."/>
            <person name="Cotter P.D."/>
        </authorList>
    </citation>
    <scope>NUCLEOTIDE SEQUENCE</scope>
    <source>
        <strain evidence="7">WK041_4_12</strain>
    </source>
</reference>
<dbReference type="PANTHER" id="PTHR13353">
    <property type="entry name" value="TRANSMEMBRANE PROTEIN 19"/>
    <property type="match status" value="1"/>
</dbReference>
<evidence type="ECO:0000256" key="6">
    <source>
        <dbReference type="SAM" id="Phobius"/>
    </source>
</evidence>
<organism evidence="7">
    <name type="scientific">Bifidobacterium aquikefiricola</name>
    <dbReference type="NCBI Taxonomy" id="3059038"/>
    <lineage>
        <taxon>Bacteria</taxon>
        <taxon>Bacillati</taxon>
        <taxon>Actinomycetota</taxon>
        <taxon>Actinomycetes</taxon>
        <taxon>Bifidobacteriales</taxon>
        <taxon>Bifidobacteriaceae</taxon>
        <taxon>Bifidobacterium</taxon>
    </lineage>
</organism>
<dbReference type="AlphaFoldDB" id="A0AB39U8M9"/>
<dbReference type="EMBL" id="CP129674">
    <property type="protein sequence ID" value="XDS45170.1"/>
    <property type="molecule type" value="Genomic_DNA"/>
</dbReference>
<keyword evidence="5 6" id="KW-0472">Membrane</keyword>
<sequence length="500" mass="53602">MENIVSLAISLAYILLVLGLATLVARIQGGRSEYSRKLVHILVGNWVFITPFFTSLWAVALVPFTFIIVNALSIRFHFFKAMTREHENLGTVYYAFSMFALSSAAYLLGWKELAFIGLLTMAYGDGFASLVGGRWGKHHPFSFAREKSLEGSITVAVAAFLVTLACIALIPELHSDLKTTFYSWQYGDSVSMRIFIAESILIALATGIFAAFVELTGKHGCDNLSVPIATGLFASLLLRYGSIGMTLYLLVALAILIYAFRKSAITADGIVAAELTAATLYAFSSIWVAGSLLLFFVAGSMVSKISNSRKRKGESRQADTGARNWKQVLCNSLPACVALWVSHFSQNTNTAALICFSVFAAACADTFSSEIGMLSSGKVLNLINLKSVPNGTSGGVTLLGVAAGIVGSALLAIPSAGQYGIRGFFFVLVLGFFGTLIDSALGSTIQQRFADSRGELMDAPAYPRQRATVGIAYASNNAVNMLTLIVICISAYFLKGLVIP</sequence>
<comment type="subcellular location">
    <subcellularLocation>
        <location evidence="1">Membrane</location>
        <topology evidence="1">Multi-pass membrane protein</topology>
    </subcellularLocation>
</comment>
<feature type="transmembrane region" description="Helical" evidence="6">
    <location>
        <begin position="425"/>
        <end position="445"/>
    </location>
</feature>
<feature type="transmembrane region" description="Helical" evidence="6">
    <location>
        <begin position="153"/>
        <end position="170"/>
    </location>
</feature>
<dbReference type="RefSeq" id="WP_369344709.1">
    <property type="nucleotide sequence ID" value="NZ_CP129674.1"/>
</dbReference>
<accession>A0AB39U8M9</accession>
<evidence type="ECO:0000256" key="5">
    <source>
        <dbReference type="ARBA" id="ARBA00023136"/>
    </source>
</evidence>
<evidence type="ECO:0000256" key="3">
    <source>
        <dbReference type="ARBA" id="ARBA00022692"/>
    </source>
</evidence>
<keyword evidence="4 6" id="KW-1133">Transmembrane helix</keyword>
<feature type="transmembrane region" description="Helical" evidence="6">
    <location>
        <begin position="114"/>
        <end position="132"/>
    </location>
</feature>
<evidence type="ECO:0000256" key="1">
    <source>
        <dbReference type="ARBA" id="ARBA00004141"/>
    </source>
</evidence>